<dbReference type="FunFam" id="3.80.10.10:FF:000041">
    <property type="entry name" value="LRR receptor-like serine/threonine-protein kinase ERECTA"/>
    <property type="match status" value="1"/>
</dbReference>
<dbReference type="FunFam" id="3.80.10.10:FF:000722">
    <property type="entry name" value="Leucine-rich repeat receptor-like protein kinase"/>
    <property type="match status" value="1"/>
</dbReference>
<dbReference type="Pfam" id="PF00560">
    <property type="entry name" value="LRR_1"/>
    <property type="match status" value="5"/>
</dbReference>
<protein>
    <recommendedName>
        <fullName evidence="13">Leucine-rich repeat-containing N-terminal plant-type domain-containing protein</fullName>
    </recommendedName>
</protein>
<evidence type="ECO:0000256" key="6">
    <source>
        <dbReference type="ARBA" id="ARBA00022737"/>
    </source>
</evidence>
<dbReference type="AlphaFoldDB" id="A0A2N9FUL9"/>
<evidence type="ECO:0000256" key="5">
    <source>
        <dbReference type="ARBA" id="ARBA00022729"/>
    </source>
</evidence>
<feature type="signal peptide" evidence="12">
    <location>
        <begin position="1"/>
        <end position="18"/>
    </location>
</feature>
<feature type="transmembrane region" description="Helical" evidence="11">
    <location>
        <begin position="579"/>
        <end position="599"/>
    </location>
</feature>
<keyword evidence="2" id="KW-0597">Phosphoprotein</keyword>
<evidence type="ECO:0000256" key="8">
    <source>
        <dbReference type="ARBA" id="ARBA00023136"/>
    </source>
</evidence>
<sequence length="637" mass="70247">MNLLLVLYLIAKICVSNGNVQLVKCLESDRDALIGFKNGLDDPENRLSSWQGSNCCQWSGISCDNSRGAVVAVDLHNPPPFYSNSSGSGTIPPNLGNLSSLEYLDVISHSNLVVDNLEWMAGLVSLKHLMMSGVDLSMVLSLGMNGLLRGSCFKLFRKGWKKIESLDLSKNHLSGELPASIDWLGQLANLVHLGLAFNCFQGPIPASLWSLLHLTGLALNGNKLNGTISDSLGQLSELISFDVSFNYLTGILTESHFSKLTKLEFLYLSFNLFTLNVSSNWVPPFQLWDIFMSKFHLGPSFPVWLKSQKKVENLEISYASISGPIPLPVGQIAMLDLSNNTFSGPIPRNIENNNLFGEIPASLRVAFRDGLEIVSDILEFSACDQMHFLENFPPSLSNLISLLSPGLGGKQVEWYYSCWTFGDLKAMAQVQNRKQLSFWNGAMHGHLLSRKLGCGYKRPVSESLVVLNLSRNHISGQIPKNISNLHQLSSLDLSSNSLSGPIPPSMPSLSFLEFLNLSNNNFSSTIPYTGQLTTFEASSFAGNPGLCGHPLDVKCQGEGSKGEEPAENMDSGEEVTDTWFYLSVGLGFAAGLLVPYFILTINEAWRNAYFAFIDEVAARFFGLRHRTTHRRNRHNQH</sequence>
<organism evidence="14">
    <name type="scientific">Fagus sylvatica</name>
    <name type="common">Beechnut</name>
    <dbReference type="NCBI Taxonomy" id="28930"/>
    <lineage>
        <taxon>Eukaryota</taxon>
        <taxon>Viridiplantae</taxon>
        <taxon>Streptophyta</taxon>
        <taxon>Embryophyta</taxon>
        <taxon>Tracheophyta</taxon>
        <taxon>Spermatophyta</taxon>
        <taxon>Magnoliopsida</taxon>
        <taxon>eudicotyledons</taxon>
        <taxon>Gunneridae</taxon>
        <taxon>Pentapetalae</taxon>
        <taxon>rosids</taxon>
        <taxon>fabids</taxon>
        <taxon>Fagales</taxon>
        <taxon>Fagaceae</taxon>
        <taxon>Fagus</taxon>
    </lineage>
</organism>
<dbReference type="InterPro" id="IPR046956">
    <property type="entry name" value="RLP23-like"/>
</dbReference>
<dbReference type="PANTHER" id="PTHR48063">
    <property type="entry name" value="LRR RECEPTOR-LIKE KINASE"/>
    <property type="match status" value="1"/>
</dbReference>
<dbReference type="Gene3D" id="3.80.10.10">
    <property type="entry name" value="Ribonuclease Inhibitor"/>
    <property type="match status" value="3"/>
</dbReference>
<evidence type="ECO:0000256" key="1">
    <source>
        <dbReference type="ARBA" id="ARBA00004479"/>
    </source>
</evidence>
<comment type="subcellular location">
    <subcellularLocation>
        <location evidence="1">Membrane</location>
        <topology evidence="1">Single-pass type I membrane protein</topology>
    </subcellularLocation>
</comment>
<evidence type="ECO:0000256" key="11">
    <source>
        <dbReference type="SAM" id="Phobius"/>
    </source>
</evidence>
<keyword evidence="3" id="KW-0433">Leucine-rich repeat</keyword>
<evidence type="ECO:0000256" key="9">
    <source>
        <dbReference type="ARBA" id="ARBA00023170"/>
    </source>
</evidence>
<keyword evidence="10" id="KW-0325">Glycoprotein</keyword>
<name>A0A2N9FUL9_FAGSY</name>
<accession>A0A2N9FUL9</accession>
<evidence type="ECO:0000256" key="7">
    <source>
        <dbReference type="ARBA" id="ARBA00022989"/>
    </source>
</evidence>
<evidence type="ECO:0000256" key="3">
    <source>
        <dbReference type="ARBA" id="ARBA00022614"/>
    </source>
</evidence>
<keyword evidence="9" id="KW-0675">Receptor</keyword>
<keyword evidence="7 11" id="KW-1133">Transmembrane helix</keyword>
<evidence type="ECO:0000256" key="2">
    <source>
        <dbReference type="ARBA" id="ARBA00022553"/>
    </source>
</evidence>
<dbReference type="InterPro" id="IPR032675">
    <property type="entry name" value="LRR_dom_sf"/>
</dbReference>
<dbReference type="GO" id="GO:0016020">
    <property type="term" value="C:membrane"/>
    <property type="evidence" value="ECO:0007669"/>
    <property type="project" value="UniProtKB-SubCell"/>
</dbReference>
<keyword evidence="6" id="KW-0677">Repeat</keyword>
<gene>
    <name evidence="14" type="ORF">FSB_LOCUS18541</name>
</gene>
<keyword evidence="5 12" id="KW-0732">Signal</keyword>
<dbReference type="PANTHER" id="PTHR48063:SF16">
    <property type="entry name" value="LRR RECEPTOR-LIKE SERINE_THREONINE-PROTEIN KINASE GSO1"/>
    <property type="match status" value="1"/>
</dbReference>
<proteinExistence type="predicted"/>
<dbReference type="PRINTS" id="PR00019">
    <property type="entry name" value="LEURICHRPT"/>
</dbReference>
<evidence type="ECO:0000313" key="14">
    <source>
        <dbReference type="EMBL" id="SPC90659.1"/>
    </source>
</evidence>
<reference evidence="14" key="1">
    <citation type="submission" date="2018-02" db="EMBL/GenBank/DDBJ databases">
        <authorList>
            <person name="Cohen D.B."/>
            <person name="Kent A.D."/>
        </authorList>
    </citation>
    <scope>NUCLEOTIDE SEQUENCE</scope>
</reference>
<feature type="chain" id="PRO_5014802667" description="Leucine-rich repeat-containing N-terminal plant-type domain-containing protein" evidence="12">
    <location>
        <begin position="19"/>
        <end position="637"/>
    </location>
</feature>
<evidence type="ECO:0000256" key="12">
    <source>
        <dbReference type="SAM" id="SignalP"/>
    </source>
</evidence>
<evidence type="ECO:0000256" key="4">
    <source>
        <dbReference type="ARBA" id="ARBA00022692"/>
    </source>
</evidence>
<dbReference type="InterPro" id="IPR001611">
    <property type="entry name" value="Leu-rich_rpt"/>
</dbReference>
<evidence type="ECO:0000256" key="10">
    <source>
        <dbReference type="ARBA" id="ARBA00023180"/>
    </source>
</evidence>
<dbReference type="EMBL" id="OIVN01001167">
    <property type="protein sequence ID" value="SPC90659.1"/>
    <property type="molecule type" value="Genomic_DNA"/>
</dbReference>
<dbReference type="SUPFAM" id="SSF52058">
    <property type="entry name" value="L domain-like"/>
    <property type="match status" value="1"/>
</dbReference>
<keyword evidence="4 11" id="KW-0812">Transmembrane</keyword>
<dbReference type="Pfam" id="PF08263">
    <property type="entry name" value="LRRNT_2"/>
    <property type="match status" value="1"/>
</dbReference>
<feature type="domain" description="Leucine-rich repeat-containing N-terminal plant-type" evidence="13">
    <location>
        <begin position="27"/>
        <end position="64"/>
    </location>
</feature>
<evidence type="ECO:0000259" key="13">
    <source>
        <dbReference type="Pfam" id="PF08263"/>
    </source>
</evidence>
<dbReference type="InterPro" id="IPR013210">
    <property type="entry name" value="LRR_N_plant-typ"/>
</dbReference>
<keyword evidence="8 11" id="KW-0472">Membrane</keyword>